<evidence type="ECO:0000259" key="4">
    <source>
        <dbReference type="PROSITE" id="PS01031"/>
    </source>
</evidence>
<comment type="caution">
    <text evidence="5">The sequence shown here is derived from an EMBL/GenBank/DDBJ whole genome shotgun (WGS) entry which is preliminary data.</text>
</comment>
<keyword evidence="1" id="KW-0346">Stress response</keyword>
<dbReference type="EMBL" id="JABFAA010000009">
    <property type="protein sequence ID" value="MBA0691419.1"/>
    <property type="molecule type" value="Genomic_DNA"/>
</dbReference>
<evidence type="ECO:0000256" key="2">
    <source>
        <dbReference type="PROSITE-ProRule" id="PRU00285"/>
    </source>
</evidence>
<name>A0A7J8XXE5_GOSAI</name>
<dbReference type="AlphaFoldDB" id="A0A7J8XXE5"/>
<dbReference type="PROSITE" id="PS01031">
    <property type="entry name" value="SHSP"/>
    <property type="match status" value="1"/>
</dbReference>
<evidence type="ECO:0000313" key="6">
    <source>
        <dbReference type="Proteomes" id="UP000593577"/>
    </source>
</evidence>
<accession>A0A7J8XXE5</accession>
<dbReference type="InterPro" id="IPR031107">
    <property type="entry name" value="Small_HSP"/>
</dbReference>
<feature type="domain" description="SHSP" evidence="4">
    <location>
        <begin position="20"/>
        <end position="128"/>
    </location>
</feature>
<evidence type="ECO:0000256" key="1">
    <source>
        <dbReference type="ARBA" id="ARBA00023016"/>
    </source>
</evidence>
<dbReference type="Proteomes" id="UP000593577">
    <property type="component" value="Unassembled WGS sequence"/>
</dbReference>
<dbReference type="Gene3D" id="2.60.40.790">
    <property type="match status" value="1"/>
</dbReference>
<gene>
    <name evidence="5" type="ORF">Goari_009047</name>
</gene>
<dbReference type="InterPro" id="IPR008978">
    <property type="entry name" value="HSP20-like_chaperone"/>
</dbReference>
<sequence length="138" mass="15577">SFPSYKLSPLYYYLLPSSALFSNQLLPENHVNWTQTPEAHVYFADLPGVRKEEIKVEVEDSRCLIIRTEAIDDSTKPATDLKRKFRLPGSIDTDGISTKYEDGVLTVTVPVPMTFRRCSFNIDPADVPDRVEVLARAA</sequence>
<comment type="similarity">
    <text evidence="2 3">Belongs to the small heat shock protein (HSP20) family.</text>
</comment>
<organism evidence="5 6">
    <name type="scientific">Gossypium aridum</name>
    <name type="common">American cotton</name>
    <name type="synonym">Erioxylum aridum</name>
    <dbReference type="NCBI Taxonomy" id="34290"/>
    <lineage>
        <taxon>Eukaryota</taxon>
        <taxon>Viridiplantae</taxon>
        <taxon>Streptophyta</taxon>
        <taxon>Embryophyta</taxon>
        <taxon>Tracheophyta</taxon>
        <taxon>Spermatophyta</taxon>
        <taxon>Magnoliopsida</taxon>
        <taxon>eudicotyledons</taxon>
        <taxon>Gunneridae</taxon>
        <taxon>Pentapetalae</taxon>
        <taxon>rosids</taxon>
        <taxon>malvids</taxon>
        <taxon>Malvales</taxon>
        <taxon>Malvaceae</taxon>
        <taxon>Malvoideae</taxon>
        <taxon>Gossypium</taxon>
    </lineage>
</organism>
<dbReference type="PANTHER" id="PTHR11527">
    <property type="entry name" value="HEAT-SHOCK PROTEIN 20 FAMILY MEMBER"/>
    <property type="match status" value="1"/>
</dbReference>
<keyword evidence="6" id="KW-1185">Reference proteome</keyword>
<dbReference type="InterPro" id="IPR002068">
    <property type="entry name" value="A-crystallin/Hsp20_dom"/>
</dbReference>
<reference evidence="5 6" key="1">
    <citation type="journal article" date="2019" name="Genome Biol. Evol.">
        <title>Insights into the evolution of the New World diploid cottons (Gossypium, subgenus Houzingenia) based on genome sequencing.</title>
        <authorList>
            <person name="Grover C.E."/>
            <person name="Arick M.A. 2nd"/>
            <person name="Thrash A."/>
            <person name="Conover J.L."/>
            <person name="Sanders W.S."/>
            <person name="Peterson D.G."/>
            <person name="Frelichowski J.E."/>
            <person name="Scheffler J.A."/>
            <person name="Scheffler B.E."/>
            <person name="Wendel J.F."/>
        </authorList>
    </citation>
    <scope>NUCLEOTIDE SEQUENCE [LARGE SCALE GENOMIC DNA]</scope>
    <source>
        <strain evidence="5">185</strain>
        <tissue evidence="5">Leaf</tissue>
    </source>
</reference>
<dbReference type="SUPFAM" id="SSF49764">
    <property type="entry name" value="HSP20-like chaperones"/>
    <property type="match status" value="1"/>
</dbReference>
<dbReference type="Pfam" id="PF00011">
    <property type="entry name" value="HSP20"/>
    <property type="match status" value="1"/>
</dbReference>
<protein>
    <recommendedName>
        <fullName evidence="4">SHSP domain-containing protein</fullName>
    </recommendedName>
</protein>
<evidence type="ECO:0000313" key="5">
    <source>
        <dbReference type="EMBL" id="MBA0691419.1"/>
    </source>
</evidence>
<evidence type="ECO:0000256" key="3">
    <source>
        <dbReference type="RuleBase" id="RU003616"/>
    </source>
</evidence>
<proteinExistence type="inferred from homology"/>
<feature type="non-terminal residue" evidence="5">
    <location>
        <position position="138"/>
    </location>
</feature>